<dbReference type="EMBL" id="JAPDNT010000020">
    <property type="protein sequence ID" value="MCW3476537.1"/>
    <property type="molecule type" value="Genomic_DNA"/>
</dbReference>
<reference evidence="3" key="1">
    <citation type="submission" date="2022-09" db="EMBL/GenBank/DDBJ databases">
        <title>Rhodovastum sp. nov. RN2-1 isolated from soil in Seongnam, South Korea.</title>
        <authorList>
            <person name="Le N.T."/>
        </authorList>
    </citation>
    <scope>NUCLEOTIDE SEQUENCE</scope>
    <source>
        <strain evidence="3">RN2-1</strain>
    </source>
</reference>
<evidence type="ECO:0000256" key="1">
    <source>
        <dbReference type="SAM" id="Phobius"/>
    </source>
</evidence>
<feature type="transmembrane region" description="Helical" evidence="1">
    <location>
        <begin position="32"/>
        <end position="54"/>
    </location>
</feature>
<dbReference type="Gene3D" id="3.90.950.20">
    <property type="entry name" value="CinA-like"/>
    <property type="match status" value="1"/>
</dbReference>
<keyword evidence="4" id="KW-1185">Reference proteome</keyword>
<organism evidence="3 4">
    <name type="scientific">Limobrevibacterium gyesilva</name>
    <dbReference type="NCBI Taxonomy" id="2991712"/>
    <lineage>
        <taxon>Bacteria</taxon>
        <taxon>Pseudomonadati</taxon>
        <taxon>Pseudomonadota</taxon>
        <taxon>Alphaproteobacteria</taxon>
        <taxon>Acetobacterales</taxon>
        <taxon>Acetobacteraceae</taxon>
        <taxon>Limobrevibacterium</taxon>
    </lineage>
</organism>
<proteinExistence type="predicted"/>
<dbReference type="InterPro" id="IPR008136">
    <property type="entry name" value="CinA_C"/>
</dbReference>
<accession>A0AA42CJ34</accession>
<protein>
    <submittedName>
        <fullName evidence="3">CinA family protein</fullName>
    </submittedName>
</protein>
<evidence type="ECO:0000259" key="2">
    <source>
        <dbReference type="Pfam" id="PF02464"/>
    </source>
</evidence>
<dbReference type="AlphaFoldDB" id="A0AA42CJ34"/>
<dbReference type="Pfam" id="PF02464">
    <property type="entry name" value="CinA"/>
    <property type="match status" value="1"/>
</dbReference>
<dbReference type="NCBIfam" id="TIGR00199">
    <property type="entry name" value="PncC_domain"/>
    <property type="match status" value="1"/>
</dbReference>
<gene>
    <name evidence="3" type="ORF">OL599_18395</name>
</gene>
<evidence type="ECO:0000313" key="3">
    <source>
        <dbReference type="EMBL" id="MCW3476537.1"/>
    </source>
</evidence>
<sequence length="160" mass="16189">METLLVPAIRAGELLKAAGATLAVAESSAGGLISAALLAVPGASAYFLGGAVVYTRQSRRLLLDIPDAALDGIRPSTEPYALLLAQSVRSRFGATWGIAETGATGPTGNRYGDAAGHACLAIAGPNEAALTLETGSPDRTANMRAFAAAALDLLERALRG</sequence>
<dbReference type="Proteomes" id="UP001165679">
    <property type="component" value="Unassembled WGS sequence"/>
</dbReference>
<dbReference type="InterPro" id="IPR036653">
    <property type="entry name" value="CinA-like_C"/>
</dbReference>
<keyword evidence="1" id="KW-0472">Membrane</keyword>
<keyword evidence="1" id="KW-0812">Transmembrane</keyword>
<feature type="domain" description="CinA C-terminal" evidence="2">
    <location>
        <begin position="11"/>
        <end position="157"/>
    </location>
</feature>
<name>A0AA42CJ34_9PROT</name>
<reference evidence="3" key="2">
    <citation type="submission" date="2022-10" db="EMBL/GenBank/DDBJ databases">
        <authorList>
            <person name="Trinh H.N."/>
        </authorList>
    </citation>
    <scope>NUCLEOTIDE SEQUENCE</scope>
    <source>
        <strain evidence="3">RN2-1</strain>
    </source>
</reference>
<dbReference type="RefSeq" id="WP_264715339.1">
    <property type="nucleotide sequence ID" value="NZ_JAPDNT010000020.1"/>
</dbReference>
<keyword evidence="1" id="KW-1133">Transmembrane helix</keyword>
<comment type="caution">
    <text evidence="3">The sequence shown here is derived from an EMBL/GenBank/DDBJ whole genome shotgun (WGS) entry which is preliminary data.</text>
</comment>
<evidence type="ECO:0000313" key="4">
    <source>
        <dbReference type="Proteomes" id="UP001165679"/>
    </source>
</evidence>
<dbReference type="SUPFAM" id="SSF142433">
    <property type="entry name" value="CinA-like"/>
    <property type="match status" value="1"/>
</dbReference>